<evidence type="ECO:0000313" key="1">
    <source>
        <dbReference type="EMBL" id="KAG5601253.1"/>
    </source>
</evidence>
<reference evidence="1 2" key="1">
    <citation type="submission" date="2020-09" db="EMBL/GenBank/DDBJ databases">
        <title>De no assembly of potato wild relative species, Solanum commersonii.</title>
        <authorList>
            <person name="Cho K."/>
        </authorList>
    </citation>
    <scope>NUCLEOTIDE SEQUENCE [LARGE SCALE GENOMIC DNA]</scope>
    <source>
        <strain evidence="1">LZ3.2</strain>
        <tissue evidence="1">Leaf</tissue>
    </source>
</reference>
<dbReference type="EMBL" id="JACXVP010000006">
    <property type="protein sequence ID" value="KAG5601253.1"/>
    <property type="molecule type" value="Genomic_DNA"/>
</dbReference>
<organism evidence="1 2">
    <name type="scientific">Solanum commersonii</name>
    <name type="common">Commerson's wild potato</name>
    <name type="synonym">Commerson's nightshade</name>
    <dbReference type="NCBI Taxonomy" id="4109"/>
    <lineage>
        <taxon>Eukaryota</taxon>
        <taxon>Viridiplantae</taxon>
        <taxon>Streptophyta</taxon>
        <taxon>Embryophyta</taxon>
        <taxon>Tracheophyta</taxon>
        <taxon>Spermatophyta</taxon>
        <taxon>Magnoliopsida</taxon>
        <taxon>eudicotyledons</taxon>
        <taxon>Gunneridae</taxon>
        <taxon>Pentapetalae</taxon>
        <taxon>asterids</taxon>
        <taxon>lamiids</taxon>
        <taxon>Solanales</taxon>
        <taxon>Solanaceae</taxon>
        <taxon>Solanoideae</taxon>
        <taxon>Solaneae</taxon>
        <taxon>Solanum</taxon>
    </lineage>
</organism>
<proteinExistence type="predicted"/>
<evidence type="ECO:0000313" key="2">
    <source>
        <dbReference type="Proteomes" id="UP000824120"/>
    </source>
</evidence>
<gene>
    <name evidence="1" type="ORF">H5410_032623</name>
</gene>
<keyword evidence="2" id="KW-1185">Reference proteome</keyword>
<protein>
    <submittedName>
        <fullName evidence="1">Uncharacterized protein</fullName>
    </submittedName>
</protein>
<sequence>MFSLACLLENLEALLKVMEMVRINLFEFYTQFFRQNEARGRSDCLAVLPQSITTEGTESEIAVHFPATELTPKNVRDLSRG</sequence>
<dbReference type="Proteomes" id="UP000824120">
    <property type="component" value="Chromosome 6"/>
</dbReference>
<accession>A0A9J5YMR7</accession>
<comment type="caution">
    <text evidence="1">The sequence shown here is derived from an EMBL/GenBank/DDBJ whole genome shotgun (WGS) entry which is preliminary data.</text>
</comment>
<dbReference type="AlphaFoldDB" id="A0A9J5YMR7"/>
<name>A0A9J5YMR7_SOLCO</name>